<protein>
    <submittedName>
        <fullName evidence="6">Indolethylamine N-methyltransferase-like</fullName>
    </submittedName>
</protein>
<evidence type="ECO:0000256" key="1">
    <source>
        <dbReference type="ARBA" id="ARBA00007996"/>
    </source>
</evidence>
<dbReference type="AlphaFoldDB" id="A0AAD1T7K7"/>
<gene>
    <name evidence="6" type="ORF">PECUL_23A007038</name>
</gene>
<dbReference type="GO" id="GO:0008757">
    <property type="term" value="F:S-adenosylmethionine-dependent methyltransferase activity"/>
    <property type="evidence" value="ECO:0007669"/>
    <property type="project" value="UniProtKB-ARBA"/>
</dbReference>
<dbReference type="FunFam" id="3.40.50.150:FF:000065">
    <property type="entry name" value="Phenylethanolamine N-methyltransferase"/>
    <property type="match status" value="2"/>
</dbReference>
<dbReference type="InterPro" id="IPR000940">
    <property type="entry name" value="NNMT_TEMT_trans"/>
</dbReference>
<keyword evidence="2" id="KW-0489">Methyltransferase</keyword>
<keyword evidence="3" id="KW-0808">Transferase</keyword>
<dbReference type="Gene3D" id="3.40.50.150">
    <property type="entry name" value="Vaccinia Virus protein VP39"/>
    <property type="match status" value="2"/>
</dbReference>
<dbReference type="GO" id="GO:0005829">
    <property type="term" value="C:cytosol"/>
    <property type="evidence" value="ECO:0007669"/>
    <property type="project" value="TreeGrafter"/>
</dbReference>
<feature type="region of interest" description="Disordered" evidence="5">
    <location>
        <begin position="1"/>
        <end position="37"/>
    </location>
</feature>
<dbReference type="GO" id="GO:0008170">
    <property type="term" value="F:N-methyltransferase activity"/>
    <property type="evidence" value="ECO:0007669"/>
    <property type="project" value="TreeGrafter"/>
</dbReference>
<feature type="region of interest" description="Disordered" evidence="5">
    <location>
        <begin position="64"/>
        <end position="83"/>
    </location>
</feature>
<evidence type="ECO:0000256" key="3">
    <source>
        <dbReference type="ARBA" id="ARBA00022679"/>
    </source>
</evidence>
<organism evidence="6 7">
    <name type="scientific">Pelobates cultripes</name>
    <name type="common">Western spadefoot toad</name>
    <dbReference type="NCBI Taxonomy" id="61616"/>
    <lineage>
        <taxon>Eukaryota</taxon>
        <taxon>Metazoa</taxon>
        <taxon>Chordata</taxon>
        <taxon>Craniata</taxon>
        <taxon>Vertebrata</taxon>
        <taxon>Euteleostomi</taxon>
        <taxon>Amphibia</taxon>
        <taxon>Batrachia</taxon>
        <taxon>Anura</taxon>
        <taxon>Pelobatoidea</taxon>
        <taxon>Pelobatidae</taxon>
        <taxon>Pelobates</taxon>
    </lineage>
</organism>
<evidence type="ECO:0000313" key="7">
    <source>
        <dbReference type="Proteomes" id="UP001295444"/>
    </source>
</evidence>
<feature type="compositionally biased region" description="Basic and acidic residues" evidence="5">
    <location>
        <begin position="19"/>
        <end position="34"/>
    </location>
</feature>
<dbReference type="InterPro" id="IPR029063">
    <property type="entry name" value="SAM-dependent_MTases_sf"/>
</dbReference>
<dbReference type="PROSITE" id="PS51681">
    <property type="entry name" value="SAM_MT_NNMT_PNMT_TEMT"/>
    <property type="match status" value="2"/>
</dbReference>
<dbReference type="Pfam" id="PF01234">
    <property type="entry name" value="NNMT_PNMT_TEMT"/>
    <property type="match status" value="2"/>
</dbReference>
<dbReference type="GO" id="GO:0032259">
    <property type="term" value="P:methylation"/>
    <property type="evidence" value="ECO:0007669"/>
    <property type="project" value="UniProtKB-KW"/>
</dbReference>
<evidence type="ECO:0000256" key="5">
    <source>
        <dbReference type="SAM" id="MobiDB-lite"/>
    </source>
</evidence>
<evidence type="ECO:0000256" key="2">
    <source>
        <dbReference type="ARBA" id="ARBA00022603"/>
    </source>
</evidence>
<comment type="similarity">
    <text evidence="1">Belongs to the class I-like SAM-binding methyltransferase superfamily. NNMT/PNMT/TEMT family.</text>
</comment>
<dbReference type="PANTHER" id="PTHR10867">
    <property type="entry name" value="NNMT/PNMT/TEMT FAMILY MEMBER"/>
    <property type="match status" value="1"/>
</dbReference>
<reference evidence="6" key="1">
    <citation type="submission" date="2022-03" db="EMBL/GenBank/DDBJ databases">
        <authorList>
            <person name="Alioto T."/>
            <person name="Alioto T."/>
            <person name="Gomez Garrido J."/>
        </authorList>
    </citation>
    <scope>NUCLEOTIDE SEQUENCE</scope>
</reference>
<keyword evidence="7" id="KW-1185">Reference proteome</keyword>
<name>A0AAD1T7K7_PELCU</name>
<dbReference type="EMBL" id="OW240921">
    <property type="protein sequence ID" value="CAH2320149.1"/>
    <property type="molecule type" value="Genomic_DNA"/>
</dbReference>
<dbReference type="Proteomes" id="UP001295444">
    <property type="component" value="Chromosome 10"/>
</dbReference>
<dbReference type="SUPFAM" id="SSF53335">
    <property type="entry name" value="S-adenosyl-L-methionine-dependent methyltransferases"/>
    <property type="match status" value="2"/>
</dbReference>
<sequence length="628" mass="70910">MKREGREENDSGGMNPIGEGDHRGEGRGHRDRALEISGSIDFQVHTLTIPPHRRHTDVEKILSKRPSHHPLEEQKPPPLSEQWAPTPERRIYLDTYYGAVSGVFIKDGYLEFILRKLHLAFTTGGVKGDTMIDIGPGPAIYQELSACEAFNEITAADFTDRNREYLERWRKNEPGLFDWTPALKFVCDLEGRSGKLAEKQEKLRKTIKRVVKCDVTKSNPLDPLVLPKVDCVLTVGCLECACKDEMAYGKVIRNLSSLLKIGGHLIIGSILGSTIFRCGSQQFTLINLSETFLRKVLTDNGFSIVDLEVLPRDYDKVMFDICNHTSGIFILARKIKEDSEAKVAEVQRGLQETSAFLQYTNAMEDDFTGKETYQDIFDPNCYNNIYYGPKSGILVTDGFLSFALKKLHETFTLRGVKGNVLLDIGHGPTIYQDLSACEAFKEIIGADYTDRNREYYERSLRNEPGTFDWTETIKTVCEMEGKGTTVEQKREKLRNTVKMTIKCDVTKSNPTEPVHLPPVDCIMTLGCLECACKDLDTYRNVLKNISSLLKVGGHLIITEVLNCTSYLLGGKRFSCLSLDAEFLRNAITETGYTILDLDVIPRKYDKEQYDLCNHDSSIFVLARKVKDV</sequence>
<dbReference type="PANTHER" id="PTHR10867:SF46">
    <property type="entry name" value="INDOLETHYLAMINE N-METHYLTRANSFERASE"/>
    <property type="match status" value="1"/>
</dbReference>
<accession>A0AAD1T7K7</accession>
<keyword evidence="4" id="KW-0949">S-adenosyl-L-methionine</keyword>
<evidence type="ECO:0000256" key="4">
    <source>
        <dbReference type="ARBA" id="ARBA00022691"/>
    </source>
</evidence>
<evidence type="ECO:0000313" key="6">
    <source>
        <dbReference type="EMBL" id="CAH2320149.1"/>
    </source>
</evidence>
<proteinExistence type="inferred from homology"/>